<comment type="similarity">
    <text evidence="3">Belongs to the glycosyltransferase 9 family.</text>
</comment>
<dbReference type="EMBL" id="JBHSBU010000001">
    <property type="protein sequence ID" value="MFC4158891.1"/>
    <property type="molecule type" value="Genomic_DNA"/>
</dbReference>
<evidence type="ECO:0000256" key="4">
    <source>
        <dbReference type="ARBA" id="ARBA00044042"/>
    </source>
</evidence>
<dbReference type="PANTHER" id="PTHR30160">
    <property type="entry name" value="TETRAACYLDISACCHARIDE 4'-KINASE-RELATED"/>
    <property type="match status" value="1"/>
</dbReference>
<dbReference type="CDD" id="cd03789">
    <property type="entry name" value="GT9_LPS_heptosyltransferase"/>
    <property type="match status" value="1"/>
</dbReference>
<organism evidence="6 7">
    <name type="scientific">Chitinimonas lacunae</name>
    <dbReference type="NCBI Taxonomy" id="1963018"/>
    <lineage>
        <taxon>Bacteria</taxon>
        <taxon>Pseudomonadati</taxon>
        <taxon>Pseudomonadota</taxon>
        <taxon>Betaproteobacteria</taxon>
        <taxon>Neisseriales</taxon>
        <taxon>Chitinibacteraceae</taxon>
        <taxon>Chitinimonas</taxon>
    </lineage>
</organism>
<dbReference type="PANTHER" id="PTHR30160:SF7">
    <property type="entry name" value="ADP-HEPTOSE--LPS HEPTOSYLTRANSFERASE 2"/>
    <property type="match status" value="1"/>
</dbReference>
<evidence type="ECO:0000313" key="7">
    <source>
        <dbReference type="Proteomes" id="UP001595791"/>
    </source>
</evidence>
<keyword evidence="2" id="KW-0808">Transferase</keyword>
<dbReference type="Pfam" id="PF01075">
    <property type="entry name" value="Glyco_transf_9"/>
    <property type="match status" value="1"/>
</dbReference>
<comment type="caution">
    <text evidence="6">The sequence shown here is derived from an EMBL/GenBank/DDBJ whole genome shotgun (WGS) entry which is preliminary data.</text>
</comment>
<protein>
    <recommendedName>
        <fullName evidence="4">lipopolysaccharide heptosyltransferase II</fullName>
        <ecNumber evidence="4">2.4.99.24</ecNumber>
    </recommendedName>
</protein>
<dbReference type="Gene3D" id="3.40.50.2000">
    <property type="entry name" value="Glycogen Phosphorylase B"/>
    <property type="match status" value="2"/>
</dbReference>
<dbReference type="EC" id="2.4.99.24" evidence="4"/>
<keyword evidence="7" id="KW-1185">Reference proteome</keyword>
<accession>A0ABV8MP83</accession>
<evidence type="ECO:0000313" key="6">
    <source>
        <dbReference type="EMBL" id="MFC4158891.1"/>
    </source>
</evidence>
<proteinExistence type="inferred from homology"/>
<dbReference type="InterPro" id="IPR002201">
    <property type="entry name" value="Glyco_trans_9"/>
</dbReference>
<dbReference type="InterPro" id="IPR051199">
    <property type="entry name" value="LPS_LOS_Heptosyltrfase"/>
</dbReference>
<dbReference type="NCBIfam" id="TIGR02195">
    <property type="entry name" value="heptsyl_trn_II"/>
    <property type="match status" value="1"/>
</dbReference>
<keyword evidence="1" id="KW-0328">Glycosyltransferase</keyword>
<dbReference type="RefSeq" id="WP_378162054.1">
    <property type="nucleotide sequence ID" value="NZ_JBHSBU010000001.1"/>
</dbReference>
<sequence>MTDRLLVVAPSWVGDCVMAQPLLRRLKEYRPDSHLTVFAPAWTLPLFERMPEVDATLDNPFGHGQLRLGQRWRMGRSLRGRFEQVIVLPNSLKSALLPWFAGIGQRTGFVGESRYGLLNDVRQLDASAYPLLVDRFALLAEPRDATLPRPLPYPALQIDPASRTRALASFGLATDRPIAAFCPGAEYGPAKRWPARHVAELARRLEARGFQVWLFGSTKDREETARIVELSGASPTDLAGRTTLAQAIDLLSLADLVITNDSGLMHVAAALQRPLVALFGSSSPDYTPPLSDRAEIVSLDLDCSPCFERVCPLKHFDCLEKLGPELAEAAIDRLLSGKAQIPLRPVQ</sequence>
<name>A0ABV8MP83_9NEIS</name>
<reference evidence="7" key="1">
    <citation type="journal article" date="2019" name="Int. J. Syst. Evol. Microbiol.">
        <title>The Global Catalogue of Microorganisms (GCM) 10K type strain sequencing project: providing services to taxonomists for standard genome sequencing and annotation.</title>
        <authorList>
            <consortium name="The Broad Institute Genomics Platform"/>
            <consortium name="The Broad Institute Genome Sequencing Center for Infectious Disease"/>
            <person name="Wu L."/>
            <person name="Ma J."/>
        </authorList>
    </citation>
    <scope>NUCLEOTIDE SEQUENCE [LARGE SCALE GENOMIC DNA]</scope>
    <source>
        <strain evidence="7">LMG 29894</strain>
    </source>
</reference>
<comment type="catalytic activity">
    <reaction evidence="5">
        <text>an L-alpha-D-Hep-(1-&gt;5)-[alpha-Kdo-(2-&gt;4)]-alpha-Kdo-(2-&gt;6)-lipid A + ADP-L-glycero-beta-D-manno-heptose = an L-alpha-D-Hep-(1-&gt;3)-L-alpha-D-Hep-(1-&gt;5)-[alpha-Kdo-(2-&gt;4)]-alpha-Kdo-(2-&gt;6)-lipid A + ADP + H(+)</text>
        <dbReference type="Rhea" id="RHEA:74071"/>
        <dbReference type="ChEBI" id="CHEBI:15378"/>
        <dbReference type="ChEBI" id="CHEBI:61506"/>
        <dbReference type="ChEBI" id="CHEBI:193068"/>
        <dbReference type="ChEBI" id="CHEBI:193069"/>
        <dbReference type="ChEBI" id="CHEBI:456216"/>
        <dbReference type="EC" id="2.4.99.24"/>
    </reaction>
</comment>
<evidence type="ECO:0000256" key="5">
    <source>
        <dbReference type="ARBA" id="ARBA00047503"/>
    </source>
</evidence>
<evidence type="ECO:0000256" key="1">
    <source>
        <dbReference type="ARBA" id="ARBA00022676"/>
    </source>
</evidence>
<dbReference type="InterPro" id="IPR011910">
    <property type="entry name" value="RfaF"/>
</dbReference>
<evidence type="ECO:0000256" key="3">
    <source>
        <dbReference type="ARBA" id="ARBA00043995"/>
    </source>
</evidence>
<evidence type="ECO:0000256" key="2">
    <source>
        <dbReference type="ARBA" id="ARBA00022679"/>
    </source>
</evidence>
<dbReference type="Proteomes" id="UP001595791">
    <property type="component" value="Unassembled WGS sequence"/>
</dbReference>
<gene>
    <name evidence="6" type="primary">waaF</name>
    <name evidence="6" type="ORF">ACFOW7_05885</name>
</gene>
<dbReference type="SUPFAM" id="SSF53756">
    <property type="entry name" value="UDP-Glycosyltransferase/glycogen phosphorylase"/>
    <property type="match status" value="1"/>
</dbReference>